<feature type="transmembrane region" description="Helical" evidence="12">
    <location>
        <begin position="66"/>
        <end position="85"/>
    </location>
</feature>
<dbReference type="AlphaFoldDB" id="A0A1J1I4U4"/>
<reference evidence="13 14" key="1">
    <citation type="submission" date="2015-04" db="EMBL/GenBank/DDBJ databases">
        <authorList>
            <person name="Syromyatnikov M.Y."/>
            <person name="Popov V.N."/>
        </authorList>
    </citation>
    <scope>NUCLEOTIDE SEQUENCE [LARGE SCALE GENOMIC DNA]</scope>
</reference>
<evidence type="ECO:0000256" key="2">
    <source>
        <dbReference type="ARBA" id="ARBA00022606"/>
    </source>
</evidence>
<feature type="transmembrane region" description="Helical" evidence="12">
    <location>
        <begin position="196"/>
        <end position="220"/>
    </location>
</feature>
<dbReference type="EMBL" id="CVRI01000041">
    <property type="protein sequence ID" value="CRK95359.1"/>
    <property type="molecule type" value="Genomic_DNA"/>
</dbReference>
<comment type="subcellular location">
    <subcellularLocation>
        <location evidence="1">Membrane</location>
        <topology evidence="1">Multi-pass membrane protein</topology>
    </subcellularLocation>
</comment>
<evidence type="ECO:0000256" key="9">
    <source>
        <dbReference type="ARBA" id="ARBA00037764"/>
    </source>
</evidence>
<keyword evidence="8" id="KW-0807">Transducer</keyword>
<keyword evidence="6 12" id="KW-0472">Membrane</keyword>
<dbReference type="Pfam" id="PF02949">
    <property type="entry name" value="7tm_6"/>
    <property type="match status" value="1"/>
</dbReference>
<evidence type="ECO:0000256" key="10">
    <source>
        <dbReference type="ARBA" id="ARBA00037946"/>
    </source>
</evidence>
<sequence>MSSENYLKCFKFPFFVLKVFDTLLTGDMKEICEALKELLKVNSFGKMNERNLMIRENKRMMRIEKLFFGLPIFTCLVTVIKALSFDMKRRELPFKTWVYWDYKNNLPSYWFTVIIQCVGAPILSLLNFSIDMIQIAFMHYLNVMLKEFSVEIESLEPDKMSFNDTKEYDRLCKCVDCFVQLKDLGSKISTHLSTTFFIQAILSALILCTSTFLLTTLSFVNEAPTFIRTTFYCLTMLIQIFLPCYYGNEVTLTSDKISTTLFHSKWVDGDQKYKKAVTIFMENTKRSIKISAFGFVFVDIETLTTICNTTYSLYALVSKIAQK</sequence>
<keyword evidence="7" id="KW-0675">Receptor</keyword>
<dbReference type="InterPro" id="IPR004117">
    <property type="entry name" value="7tm6_olfct_rcpt"/>
</dbReference>
<evidence type="ECO:0000256" key="12">
    <source>
        <dbReference type="SAM" id="Phobius"/>
    </source>
</evidence>
<dbReference type="GO" id="GO:0005549">
    <property type="term" value="F:odorant binding"/>
    <property type="evidence" value="ECO:0007669"/>
    <property type="project" value="InterPro"/>
</dbReference>
<keyword evidence="3 12" id="KW-0812">Transmembrane</keyword>
<feature type="transmembrane region" description="Helical" evidence="12">
    <location>
        <begin position="226"/>
        <end position="246"/>
    </location>
</feature>
<evidence type="ECO:0000313" key="13">
    <source>
        <dbReference type="EMBL" id="CRK95359.1"/>
    </source>
</evidence>
<organism evidence="13 14">
    <name type="scientific">Clunio marinus</name>
    <dbReference type="NCBI Taxonomy" id="568069"/>
    <lineage>
        <taxon>Eukaryota</taxon>
        <taxon>Metazoa</taxon>
        <taxon>Ecdysozoa</taxon>
        <taxon>Arthropoda</taxon>
        <taxon>Hexapoda</taxon>
        <taxon>Insecta</taxon>
        <taxon>Pterygota</taxon>
        <taxon>Neoptera</taxon>
        <taxon>Endopterygota</taxon>
        <taxon>Diptera</taxon>
        <taxon>Nematocera</taxon>
        <taxon>Chironomoidea</taxon>
        <taxon>Chironomidae</taxon>
        <taxon>Clunio</taxon>
    </lineage>
</organism>
<evidence type="ECO:0000256" key="11">
    <source>
        <dbReference type="ARBA" id="ARBA00038679"/>
    </source>
</evidence>
<gene>
    <name evidence="13" type="ORF">CLUMA_CG008901</name>
</gene>
<dbReference type="GO" id="GO:0004984">
    <property type="term" value="F:olfactory receptor activity"/>
    <property type="evidence" value="ECO:0007669"/>
    <property type="project" value="InterPro"/>
</dbReference>
<comment type="similarity">
    <text evidence="10">Belongs to the insect chemoreceptor superfamily. Heteromeric odorant receptor channel (TC 1.A.69) family. Or2a subfamily.</text>
</comment>
<dbReference type="STRING" id="568069.A0A1J1I4U4"/>
<keyword evidence="14" id="KW-1185">Reference proteome</keyword>
<evidence type="ECO:0000256" key="3">
    <source>
        <dbReference type="ARBA" id="ARBA00022692"/>
    </source>
</evidence>
<proteinExistence type="inferred from homology"/>
<comment type="function">
    <text evidence="9">Odorant receptor which mediates acceptance or avoidance behavior, depending on its substrates. The odorant receptor repertoire encodes a large collection of odor stimuli that vary widely in identity, intensity, and duration. May form a complex with Orco to form odorant-sensing units, providing sensitive and prolonged odorant signaling and calcium permeability.</text>
</comment>
<name>A0A1J1I4U4_9DIPT</name>
<dbReference type="OrthoDB" id="7757420at2759"/>
<evidence type="ECO:0000256" key="5">
    <source>
        <dbReference type="ARBA" id="ARBA00022989"/>
    </source>
</evidence>
<feature type="transmembrane region" description="Helical" evidence="12">
    <location>
        <begin position="109"/>
        <end position="130"/>
    </location>
</feature>
<dbReference type="GO" id="GO:0005886">
    <property type="term" value="C:plasma membrane"/>
    <property type="evidence" value="ECO:0007669"/>
    <property type="project" value="TreeGrafter"/>
</dbReference>
<evidence type="ECO:0000256" key="1">
    <source>
        <dbReference type="ARBA" id="ARBA00004141"/>
    </source>
</evidence>
<protein>
    <submittedName>
        <fullName evidence="13">CLUMA_CG008901, isoform A</fullName>
    </submittedName>
</protein>
<evidence type="ECO:0000256" key="7">
    <source>
        <dbReference type="ARBA" id="ARBA00023170"/>
    </source>
</evidence>
<evidence type="ECO:0000313" key="14">
    <source>
        <dbReference type="Proteomes" id="UP000183832"/>
    </source>
</evidence>
<dbReference type="GO" id="GO:0007165">
    <property type="term" value="P:signal transduction"/>
    <property type="evidence" value="ECO:0007669"/>
    <property type="project" value="UniProtKB-KW"/>
</dbReference>
<keyword evidence="5 12" id="KW-1133">Transmembrane helix</keyword>
<dbReference type="PANTHER" id="PTHR21137:SF37">
    <property type="entry name" value="ODORANT RECEPTOR 46A, ISOFORM B-RELATED"/>
    <property type="match status" value="1"/>
</dbReference>
<evidence type="ECO:0000256" key="6">
    <source>
        <dbReference type="ARBA" id="ARBA00023136"/>
    </source>
</evidence>
<accession>A0A1J1I4U4</accession>
<dbReference type="Proteomes" id="UP000183832">
    <property type="component" value="Unassembled WGS sequence"/>
</dbReference>
<evidence type="ECO:0000256" key="4">
    <source>
        <dbReference type="ARBA" id="ARBA00022725"/>
    </source>
</evidence>
<keyword evidence="4" id="KW-0552">Olfaction</keyword>
<comment type="subunit">
    <text evidence="11">Interacts with Orco. Complexes exist early in the endomembrane system in olfactory sensory neurons (OSNs), coupling these complexes to the conserved ciliary trafficking pathway.</text>
</comment>
<evidence type="ECO:0000256" key="8">
    <source>
        <dbReference type="ARBA" id="ARBA00023224"/>
    </source>
</evidence>
<dbReference type="PANTHER" id="PTHR21137">
    <property type="entry name" value="ODORANT RECEPTOR"/>
    <property type="match status" value="1"/>
</dbReference>
<keyword evidence="2" id="KW-0716">Sensory transduction</keyword>